<evidence type="ECO:0000256" key="8">
    <source>
        <dbReference type="ARBA" id="ARBA00022835"/>
    </source>
</evidence>
<organism evidence="17 18">
    <name type="scientific">Marchantia polymorpha subsp. ruderalis</name>
    <dbReference type="NCBI Taxonomy" id="1480154"/>
    <lineage>
        <taxon>Eukaryota</taxon>
        <taxon>Viridiplantae</taxon>
        <taxon>Streptophyta</taxon>
        <taxon>Embryophyta</taxon>
        <taxon>Marchantiophyta</taxon>
        <taxon>Marchantiopsida</taxon>
        <taxon>Marchantiidae</taxon>
        <taxon>Marchantiales</taxon>
        <taxon>Marchantiaceae</taxon>
        <taxon>Marchantia</taxon>
    </lineage>
</organism>
<dbReference type="Pfam" id="PF00773">
    <property type="entry name" value="RNB"/>
    <property type="match status" value="1"/>
</dbReference>
<dbReference type="GO" id="GO:0003723">
    <property type="term" value="F:RNA binding"/>
    <property type="evidence" value="ECO:0007669"/>
    <property type="project" value="UniProtKB-KW"/>
</dbReference>
<dbReference type="Pfam" id="PF17849">
    <property type="entry name" value="OB_Dis3"/>
    <property type="match status" value="1"/>
</dbReference>
<dbReference type="Gene3D" id="3.40.50.150">
    <property type="entry name" value="Vaccinia Virus protein VP39"/>
    <property type="match status" value="1"/>
</dbReference>
<feature type="domain" description="RNB" evidence="16">
    <location>
        <begin position="452"/>
        <end position="818"/>
    </location>
</feature>
<dbReference type="InterPro" id="IPR050180">
    <property type="entry name" value="RNR_Ribonuclease"/>
</dbReference>
<evidence type="ECO:0000256" key="2">
    <source>
        <dbReference type="ARBA" id="ARBA00004123"/>
    </source>
</evidence>
<evidence type="ECO:0000256" key="14">
    <source>
        <dbReference type="SAM" id="MobiDB-lite"/>
    </source>
</evidence>
<dbReference type="Gene3D" id="3.40.50.1010">
    <property type="entry name" value="5'-nuclease"/>
    <property type="match status" value="1"/>
</dbReference>
<keyword evidence="15" id="KW-0812">Transmembrane</keyword>
<feature type="compositionally biased region" description="Basic and acidic residues" evidence="14">
    <location>
        <begin position="1230"/>
        <end position="1241"/>
    </location>
</feature>
<feature type="region of interest" description="Disordered" evidence="14">
    <location>
        <begin position="1203"/>
        <end position="1241"/>
    </location>
</feature>
<keyword evidence="15" id="KW-0472">Membrane</keyword>
<evidence type="ECO:0000256" key="4">
    <source>
        <dbReference type="ARBA" id="ARBA00016366"/>
    </source>
</evidence>
<dbReference type="InterPro" id="IPR001900">
    <property type="entry name" value="RNase_II/R"/>
</dbReference>
<keyword evidence="5" id="KW-0698">rRNA processing</keyword>
<dbReference type="SUPFAM" id="SSF53335">
    <property type="entry name" value="S-adenosyl-L-methionine-dependent methyltransferases"/>
    <property type="match status" value="1"/>
</dbReference>
<protein>
    <recommendedName>
        <fullName evidence="4">DIS3-like exonuclease 1</fullName>
    </recommendedName>
    <alternativeName>
        <fullName evidence="13">Ribosomal RNA-processing protein 44</fullName>
    </alternativeName>
</protein>
<dbReference type="InterPro" id="IPR041505">
    <property type="entry name" value="Dis3_CSD2"/>
</dbReference>
<dbReference type="FunFam" id="2.40.50.700:FF:000001">
    <property type="entry name" value="Exosome complex exonuclease exoribonuclease (Rrp44)"/>
    <property type="match status" value="1"/>
</dbReference>
<proteinExistence type="inferred from homology"/>
<dbReference type="Proteomes" id="UP000077202">
    <property type="component" value="Unassembled WGS sequence"/>
</dbReference>
<evidence type="ECO:0000256" key="6">
    <source>
        <dbReference type="ARBA" id="ARBA00022722"/>
    </source>
</evidence>
<dbReference type="PROSITE" id="PS01175">
    <property type="entry name" value="RIBONUCLEASE_II"/>
    <property type="match status" value="1"/>
</dbReference>
<dbReference type="SMART" id="SM00955">
    <property type="entry name" value="RNB"/>
    <property type="match status" value="1"/>
</dbReference>
<dbReference type="GO" id="GO:0000956">
    <property type="term" value="P:nuclear-transcribed mRNA catabolic process"/>
    <property type="evidence" value="ECO:0007669"/>
    <property type="project" value="UniProtKB-ARBA"/>
</dbReference>
<dbReference type="Gene3D" id="2.40.50.690">
    <property type="match status" value="1"/>
</dbReference>
<evidence type="ECO:0000256" key="7">
    <source>
        <dbReference type="ARBA" id="ARBA00022801"/>
    </source>
</evidence>
<feature type="transmembrane region" description="Helical" evidence="15">
    <location>
        <begin position="6"/>
        <end position="24"/>
    </location>
</feature>
<reference evidence="17" key="1">
    <citation type="submission" date="2016-03" db="EMBL/GenBank/DDBJ databases">
        <title>Mechanisms controlling the formation of the plant cell surface in tip-growing cells are functionally conserved among land plants.</title>
        <authorList>
            <person name="Honkanen S."/>
            <person name="Jones V.A."/>
            <person name="Morieri G."/>
            <person name="Champion C."/>
            <person name="Hetherington A.J."/>
            <person name="Kelly S."/>
            <person name="Saint-Marcoux D."/>
            <person name="Proust H."/>
            <person name="Prescott H."/>
            <person name="Dolan L."/>
        </authorList>
    </citation>
    <scope>NUCLEOTIDE SEQUENCE [LARGE SCALE GENOMIC DNA]</scope>
    <source>
        <tissue evidence="17">Whole gametophyte</tissue>
    </source>
</reference>
<evidence type="ECO:0000256" key="12">
    <source>
        <dbReference type="ARBA" id="ARBA00023242"/>
    </source>
</evidence>
<dbReference type="GO" id="GO:0000176">
    <property type="term" value="C:nuclear exosome (RNase complex)"/>
    <property type="evidence" value="ECO:0007669"/>
    <property type="project" value="UniProtKB-ARBA"/>
</dbReference>
<keyword evidence="6" id="KW-0540">Nuclease</keyword>
<evidence type="ECO:0000313" key="18">
    <source>
        <dbReference type="Proteomes" id="UP000077202"/>
    </source>
</evidence>
<comment type="similarity">
    <text evidence="3">Belongs to the RNR ribonuclease family.</text>
</comment>
<dbReference type="GO" id="GO:0000175">
    <property type="term" value="F:3'-5'-RNA exonuclease activity"/>
    <property type="evidence" value="ECO:0007669"/>
    <property type="project" value="TreeGrafter"/>
</dbReference>
<keyword evidence="12" id="KW-0539">Nucleus</keyword>
<keyword evidence="18" id="KW-1185">Reference proteome</keyword>
<dbReference type="InterPro" id="IPR029063">
    <property type="entry name" value="SAM-dependent_MTases_sf"/>
</dbReference>
<keyword evidence="9" id="KW-0269">Exonuclease</keyword>
<dbReference type="Gene3D" id="2.40.50.140">
    <property type="entry name" value="Nucleic acid-binding proteins"/>
    <property type="match status" value="1"/>
</dbReference>
<sequence>MGALEMVILVYQLHLCMSFTIWAMRSLFTDRRRQSILFDDEHFIYTWSLNRDRNQAAGAIHSGKRVEAVAGWFYEHLEGSVQIVAIQTSGESDSSAVDETFLQTHLSRLSISDGKSKTLEVLNVENYIKGYWNHDSSVSELFASLVQSRAEVTEAQKLQNDSRQSDVSGRRGSKGTSAYFKEHLPVHSLEADIASGSLRVGIFHVDRHEPLEGFIHPSNKGEASKLEIFVPGRLLQNRALPGDTVAVRMLESKYWQASRQNSQRGKKAGTKTTTEEDLKLPYLTDEVDDLPDTINSGIKQVDDVQEKAVQEVMPTGEVVGIVQRFQRDYVACLAQEDEEYISHSIPGRREYLLCVPMDRRIPMVRLNTRFADRLLGQRFVIRIDGWDQDSRVPKGHFVRLLGPLGDLNTETMALLVENGINTSPFSSASKQELPEDTESNPWLIPDKEFAYRRDLRYTHRTCSIDPPGSKDVDDALSVSRLSSGLLEIGVHIADVSYFVRQDSLLDLEARARGTTVYMVGKSWHMLPSILSSSSRKIPAVFFLNLACSNIEKKMKVLCGVVWMTSENLCSLKGGTDRLAVSVVWTVDPENFFEIVDVWFGRTIIRSKHQMFYAQAQAIVDRQTLPSGWEISGGQDELAAVESDLLVLASFSQLRRDLRKAHGALELVSSELRFETAGNKEPISVDTKEELPMNWIVAELMILANSYVAKKIYGSFPSKALLRRHAPPRLDNFTLLLEALANSLDRMRDSNDPLVESAFRALATRAMSEAEYCSTGEQSDASGVYHYGLALEFYTHFTSPIRRYADVIVHRMLLAACGEDSDLVKGNDVISAKTNLTLDLPSQELQEVVHHLNERHRNSKRAQKECNELYLLMFLQKHAKAEHAVVISIFSKGMMVFVPKYDLRVPVYLQDKKGNVILPAEDDSELDTEELFSRADSHILVKEPGVVKINDSKIGKTIREYRLMDSVWVQLRADGSRAHAPKLRVRLLSPTHPDARASKLLSSTRNQKGIPSQLYTLSGHSVPDKRGPRRAVKKSTVKDKKQALQDIVKMVAVEEALQTKPIVSTELDSLKRKGAMSVHDVAEDFKRLKVASIYLDVESSSSLEMFFSDVSSAREQGAKVFSNLTLTDGENVADWMPLTSRMDVSEGSLQPEPWFMERLRTVRERTLSTGLANGALGSISQQAQHSQHLRNAANLQLPRRSELRSCGVRAAAAPSVGTGREKDRGKRRSKEPREERAPRSDVLEEDIYTIEDGWSVHIDPAEEMIEIAGVQVPVRLKQQLQNERRSNARNRASDKAAAPVAAPRLTHKLLRVMAGSVAGKKLTSCADLKVRPMMEVVRGAVFNILHSLSGWSASTPSGRWLDLYSGTGSVAIEALSRGCCEEAHFVEMDPWVITNVLQPNLQETNFDMHSTIHTSKVESLLQQAADRGADYLGGGFDFVSVTPPYEAVSYTALMAQLAVSPLITDNTFMVVEYPIKSKHEIPDTCGKLYKVRDRRYGRTFVAIYGPEWVERD</sequence>
<evidence type="ECO:0000256" key="13">
    <source>
        <dbReference type="ARBA" id="ARBA00077930"/>
    </source>
</evidence>
<evidence type="ECO:0000256" key="3">
    <source>
        <dbReference type="ARBA" id="ARBA00005785"/>
    </source>
</evidence>
<comment type="subcellular location">
    <subcellularLocation>
        <location evidence="2">Nucleus</location>
    </subcellularLocation>
</comment>
<dbReference type="PANTHER" id="PTHR23355:SF30">
    <property type="entry name" value="DIS3-LIKE EXONUCLEASE 1"/>
    <property type="match status" value="1"/>
</dbReference>
<keyword evidence="10" id="KW-0460">Magnesium</keyword>
<keyword evidence="8" id="KW-0271">Exosome</keyword>
<evidence type="ECO:0000256" key="15">
    <source>
        <dbReference type="SAM" id="Phobius"/>
    </source>
</evidence>
<keyword evidence="7" id="KW-0378">Hydrolase</keyword>
<name>A0A176W9C6_MARPO</name>
<evidence type="ECO:0000256" key="9">
    <source>
        <dbReference type="ARBA" id="ARBA00022839"/>
    </source>
</evidence>
<evidence type="ECO:0000259" key="16">
    <source>
        <dbReference type="SMART" id="SM00955"/>
    </source>
</evidence>
<keyword evidence="15" id="KW-1133">Transmembrane helix</keyword>
<evidence type="ECO:0000256" key="1">
    <source>
        <dbReference type="ARBA" id="ARBA00001946"/>
    </source>
</evidence>
<dbReference type="EMBL" id="LVLJ01001436">
    <property type="protein sequence ID" value="OAE29629.1"/>
    <property type="molecule type" value="Genomic_DNA"/>
</dbReference>
<dbReference type="Gene3D" id="2.40.50.700">
    <property type="match status" value="1"/>
</dbReference>
<dbReference type="PANTHER" id="PTHR23355">
    <property type="entry name" value="RIBONUCLEASE"/>
    <property type="match status" value="1"/>
</dbReference>
<evidence type="ECO:0000313" key="17">
    <source>
        <dbReference type="EMBL" id="OAE29629.1"/>
    </source>
</evidence>
<dbReference type="SUPFAM" id="SSF50249">
    <property type="entry name" value="Nucleic acid-binding proteins"/>
    <property type="match status" value="3"/>
</dbReference>
<accession>A0A176W9C6</accession>
<comment type="cofactor">
    <cofactor evidence="1">
        <name>Mg(2+)</name>
        <dbReference type="ChEBI" id="CHEBI:18420"/>
    </cofactor>
</comment>
<dbReference type="Pfam" id="PF03602">
    <property type="entry name" value="Cons_hypoth95"/>
    <property type="match status" value="1"/>
</dbReference>
<dbReference type="InterPro" id="IPR012340">
    <property type="entry name" value="NA-bd_OB-fold"/>
</dbReference>
<evidence type="ECO:0000256" key="5">
    <source>
        <dbReference type="ARBA" id="ARBA00022552"/>
    </source>
</evidence>
<keyword evidence="11" id="KW-0694">RNA-binding</keyword>
<dbReference type="GO" id="GO:0006364">
    <property type="term" value="P:rRNA processing"/>
    <property type="evidence" value="ECO:0007669"/>
    <property type="project" value="UniProtKB-KW"/>
</dbReference>
<gene>
    <name evidence="17" type="ORF">AXG93_1762s1090</name>
</gene>
<comment type="caution">
    <text evidence="17">The sequence shown here is derived from an EMBL/GenBank/DDBJ whole genome shotgun (WGS) entry which is preliminary data.</text>
</comment>
<evidence type="ECO:0000256" key="10">
    <source>
        <dbReference type="ARBA" id="ARBA00022842"/>
    </source>
</evidence>
<evidence type="ECO:0000256" key="11">
    <source>
        <dbReference type="ARBA" id="ARBA00022884"/>
    </source>
</evidence>
<dbReference type="InterPro" id="IPR022966">
    <property type="entry name" value="RNase_II/R_CS"/>
</dbReference>